<name>A0A5J4VPI2_9EUKA</name>
<proteinExistence type="predicted"/>
<dbReference type="Proteomes" id="UP000324800">
    <property type="component" value="Unassembled WGS sequence"/>
</dbReference>
<sequence>MPLKTSQFDPTEWTLPIPQIIARRREIDKNLLNMRCYCSILTRPGKIQHGEFKTFKKDVRENFELPDDEFAKSWPATICKLLLASIQRATTVDTAISCVKSSGAVADPNIDILEGLPETLSTENTTKLRQ</sequence>
<reference evidence="1 2" key="1">
    <citation type="submission" date="2019-03" db="EMBL/GenBank/DDBJ databases">
        <title>Single cell metagenomics reveals metabolic interactions within the superorganism composed of flagellate Streblomastix strix and complex community of Bacteroidetes bacteria on its surface.</title>
        <authorList>
            <person name="Treitli S.C."/>
            <person name="Kolisko M."/>
            <person name="Husnik F."/>
            <person name="Keeling P."/>
            <person name="Hampl V."/>
        </authorList>
    </citation>
    <scope>NUCLEOTIDE SEQUENCE [LARGE SCALE GENOMIC DNA]</scope>
    <source>
        <strain evidence="1">ST1C</strain>
    </source>
</reference>
<comment type="caution">
    <text evidence="1">The sequence shown here is derived from an EMBL/GenBank/DDBJ whole genome shotgun (WGS) entry which is preliminary data.</text>
</comment>
<organism evidence="1 2">
    <name type="scientific">Streblomastix strix</name>
    <dbReference type="NCBI Taxonomy" id="222440"/>
    <lineage>
        <taxon>Eukaryota</taxon>
        <taxon>Metamonada</taxon>
        <taxon>Preaxostyla</taxon>
        <taxon>Oxymonadida</taxon>
        <taxon>Streblomastigidae</taxon>
        <taxon>Streblomastix</taxon>
    </lineage>
</organism>
<protein>
    <submittedName>
        <fullName evidence="1">Uncharacterized protein</fullName>
    </submittedName>
</protein>
<dbReference type="AlphaFoldDB" id="A0A5J4VPI2"/>
<accession>A0A5J4VPI2</accession>
<evidence type="ECO:0000313" key="2">
    <source>
        <dbReference type="Proteomes" id="UP000324800"/>
    </source>
</evidence>
<dbReference type="EMBL" id="SNRW01005878">
    <property type="protein sequence ID" value="KAA6384183.1"/>
    <property type="molecule type" value="Genomic_DNA"/>
</dbReference>
<evidence type="ECO:0000313" key="1">
    <source>
        <dbReference type="EMBL" id="KAA6384183.1"/>
    </source>
</evidence>
<gene>
    <name evidence="1" type="ORF">EZS28_020292</name>
</gene>